<dbReference type="InterPro" id="IPR011059">
    <property type="entry name" value="Metal-dep_hydrolase_composite"/>
</dbReference>
<keyword evidence="3" id="KW-1185">Reference proteome</keyword>
<evidence type="ECO:0000259" key="1">
    <source>
        <dbReference type="Pfam" id="PF07969"/>
    </source>
</evidence>
<dbReference type="NCBIfam" id="NF005312">
    <property type="entry name" value="PRK06846.1"/>
    <property type="match status" value="1"/>
</dbReference>
<name>A0ABN3Y8D7_9ENTE</name>
<gene>
    <name evidence="2" type="ORF">GCM10019998_18890</name>
</gene>
<accession>A0ABN3Y8D7</accession>
<evidence type="ECO:0000313" key="3">
    <source>
        <dbReference type="Proteomes" id="UP001501577"/>
    </source>
</evidence>
<feature type="domain" description="Amidohydrolase 3" evidence="1">
    <location>
        <begin position="143"/>
        <end position="371"/>
    </location>
</feature>
<comment type="caution">
    <text evidence="2">The sequence shown here is derived from an EMBL/GenBank/DDBJ whole genome shotgun (WGS) entry which is preliminary data.</text>
</comment>
<dbReference type="EMBL" id="BAAAXQ010000064">
    <property type="protein sequence ID" value="GAA3022511.1"/>
    <property type="molecule type" value="Genomic_DNA"/>
</dbReference>
<dbReference type="Gene3D" id="2.30.40.10">
    <property type="entry name" value="Urease, subunit C, domain 1"/>
    <property type="match status" value="1"/>
</dbReference>
<dbReference type="RefSeq" id="WP_068706570.1">
    <property type="nucleotide sequence ID" value="NZ_BAAAXQ010000064.1"/>
</dbReference>
<dbReference type="SUPFAM" id="SSF51338">
    <property type="entry name" value="Composite domain of metallo-dependent hydrolases"/>
    <property type="match status" value="1"/>
</dbReference>
<organism evidence="2 3">
    <name type="scientific">Tetragenococcus solitarius</name>
    <dbReference type="NCBI Taxonomy" id="71453"/>
    <lineage>
        <taxon>Bacteria</taxon>
        <taxon>Bacillati</taxon>
        <taxon>Bacillota</taxon>
        <taxon>Bacilli</taxon>
        <taxon>Lactobacillales</taxon>
        <taxon>Enterococcaceae</taxon>
        <taxon>Tetragenococcus</taxon>
    </lineage>
</organism>
<dbReference type="InterPro" id="IPR013108">
    <property type="entry name" value="Amidohydro_3"/>
</dbReference>
<dbReference type="CDD" id="cd01293">
    <property type="entry name" value="Bact_CD"/>
    <property type="match status" value="1"/>
</dbReference>
<reference evidence="2 3" key="1">
    <citation type="journal article" date="2019" name="Int. J. Syst. Evol. Microbiol.">
        <title>The Global Catalogue of Microorganisms (GCM) 10K type strain sequencing project: providing services to taxonomists for standard genome sequencing and annotation.</title>
        <authorList>
            <consortium name="The Broad Institute Genomics Platform"/>
            <consortium name="The Broad Institute Genome Sequencing Center for Infectious Disease"/>
            <person name="Wu L."/>
            <person name="Ma J."/>
        </authorList>
    </citation>
    <scope>NUCLEOTIDE SEQUENCE [LARGE SCALE GENOMIC DNA]</scope>
    <source>
        <strain evidence="2 3">JCM 8736</strain>
    </source>
</reference>
<protein>
    <submittedName>
        <fullName evidence="2">Amidohydrolase family protein</fullName>
    </submittedName>
</protein>
<dbReference type="InterPro" id="IPR032466">
    <property type="entry name" value="Metal_Hydrolase"/>
</dbReference>
<dbReference type="SUPFAM" id="SSF51556">
    <property type="entry name" value="Metallo-dependent hydrolases"/>
    <property type="match status" value="1"/>
</dbReference>
<proteinExistence type="predicted"/>
<dbReference type="InterPro" id="IPR052349">
    <property type="entry name" value="Metallo-hydrolase_Enzymes"/>
</dbReference>
<dbReference type="PANTHER" id="PTHR32027:SF9">
    <property type="entry name" value="BLL3847 PROTEIN"/>
    <property type="match status" value="1"/>
</dbReference>
<dbReference type="Pfam" id="PF07969">
    <property type="entry name" value="Amidohydro_3"/>
    <property type="match status" value="1"/>
</dbReference>
<dbReference type="Proteomes" id="UP001501577">
    <property type="component" value="Unassembled WGS sequence"/>
</dbReference>
<dbReference type="PANTHER" id="PTHR32027">
    <property type="entry name" value="CYTOSINE DEAMINASE"/>
    <property type="match status" value="1"/>
</dbReference>
<sequence>MGKWLQNVRIETAYIKKGDFVSGTKTQAVDLFIEEDKVSKIQKHQTIDDSNEKIDGQGYLILPGIQEKHCHFDKSKLGVPWEPITPAPSIIERFTNEIPQLNSLNLSLSERMKNLIEKERQHGVSFFRSHIDVHPKVGQSFLQQTIETLKEYQGKFACQLVAFPQHGMLLSNAYQDIKTALANGADLIGGVDPTVLDGDTEKSLNQTFDLATQFNAPIDIHIHEQGEDGKKTFYELLKLTKESKWQNKVAISHAFGLNDFIGKERKEFFQELADQQISIISSVPLDGVIPPLEELRQYGVNVSLGCDNVYDSWSPFGNGNILEKLSRYAEIFKITTQDGLTDCLELVTGKKTVGEKLWLQEGDEATFILADSSCSAEFVARQSEVCASFYQGNTVFSSQNDRR</sequence>
<dbReference type="Gene3D" id="3.20.20.140">
    <property type="entry name" value="Metal-dependent hydrolases"/>
    <property type="match status" value="1"/>
</dbReference>
<evidence type="ECO:0000313" key="2">
    <source>
        <dbReference type="EMBL" id="GAA3022511.1"/>
    </source>
</evidence>